<evidence type="ECO:0000256" key="1">
    <source>
        <dbReference type="SAM" id="MobiDB-lite"/>
    </source>
</evidence>
<dbReference type="EMBL" id="JAAIUW010000061">
    <property type="protein sequence ID" value="KAF7800982.1"/>
    <property type="molecule type" value="Genomic_DNA"/>
</dbReference>
<gene>
    <name evidence="2" type="ORF">G2W53_044513</name>
</gene>
<feature type="region of interest" description="Disordered" evidence="1">
    <location>
        <begin position="1"/>
        <end position="33"/>
    </location>
</feature>
<evidence type="ECO:0000313" key="2">
    <source>
        <dbReference type="EMBL" id="KAF7800982.1"/>
    </source>
</evidence>
<sequence>MTKKRRRLMKMKQRRWRRNNEQPPSTLDLGPSATVPKNCVFRTLTLTLRP</sequence>
<organism evidence="2 3">
    <name type="scientific">Senna tora</name>
    <dbReference type="NCBI Taxonomy" id="362788"/>
    <lineage>
        <taxon>Eukaryota</taxon>
        <taxon>Viridiplantae</taxon>
        <taxon>Streptophyta</taxon>
        <taxon>Embryophyta</taxon>
        <taxon>Tracheophyta</taxon>
        <taxon>Spermatophyta</taxon>
        <taxon>Magnoliopsida</taxon>
        <taxon>eudicotyledons</taxon>
        <taxon>Gunneridae</taxon>
        <taxon>Pentapetalae</taxon>
        <taxon>rosids</taxon>
        <taxon>fabids</taxon>
        <taxon>Fabales</taxon>
        <taxon>Fabaceae</taxon>
        <taxon>Caesalpinioideae</taxon>
        <taxon>Cassia clade</taxon>
        <taxon>Senna</taxon>
    </lineage>
</organism>
<dbReference type="Proteomes" id="UP000634136">
    <property type="component" value="Unassembled WGS sequence"/>
</dbReference>
<protein>
    <submittedName>
        <fullName evidence="2">Uncharacterized protein</fullName>
    </submittedName>
</protein>
<comment type="caution">
    <text evidence="2">The sequence shown here is derived from an EMBL/GenBank/DDBJ whole genome shotgun (WGS) entry which is preliminary data.</text>
</comment>
<keyword evidence="3" id="KW-1185">Reference proteome</keyword>
<evidence type="ECO:0000313" key="3">
    <source>
        <dbReference type="Proteomes" id="UP000634136"/>
    </source>
</evidence>
<feature type="compositionally biased region" description="Basic residues" evidence="1">
    <location>
        <begin position="1"/>
        <end position="17"/>
    </location>
</feature>
<dbReference type="AlphaFoldDB" id="A0A834SD36"/>
<reference evidence="2" key="1">
    <citation type="submission" date="2020-09" db="EMBL/GenBank/DDBJ databases">
        <title>Genome-Enabled Discovery of Anthraquinone Biosynthesis in Senna tora.</title>
        <authorList>
            <person name="Kang S.-H."/>
            <person name="Pandey R.P."/>
            <person name="Lee C.-M."/>
            <person name="Sim J.-S."/>
            <person name="Jeong J.-T."/>
            <person name="Choi B.-S."/>
            <person name="Jung M."/>
            <person name="Ginzburg D."/>
            <person name="Zhao K."/>
            <person name="Won S.Y."/>
            <person name="Oh T.-J."/>
            <person name="Yu Y."/>
            <person name="Kim N.-H."/>
            <person name="Lee O.R."/>
            <person name="Lee T.-H."/>
            <person name="Bashyal P."/>
            <person name="Kim T.-S."/>
            <person name="Lee W.-H."/>
            <person name="Kawkins C."/>
            <person name="Kim C.-K."/>
            <person name="Kim J.S."/>
            <person name="Ahn B.O."/>
            <person name="Rhee S.Y."/>
            <person name="Sohng J.K."/>
        </authorList>
    </citation>
    <scope>NUCLEOTIDE SEQUENCE</scope>
    <source>
        <tissue evidence="2">Leaf</tissue>
    </source>
</reference>
<name>A0A834SD36_9FABA</name>
<accession>A0A834SD36</accession>
<proteinExistence type="predicted"/>